<evidence type="ECO:0000313" key="9">
    <source>
        <dbReference type="EMBL" id="QIW97363.1"/>
    </source>
</evidence>
<evidence type="ECO:0000256" key="1">
    <source>
        <dbReference type="ARBA" id="ARBA00004123"/>
    </source>
</evidence>
<dbReference type="PANTHER" id="PTHR12228:SF0">
    <property type="entry name" value="TATA-BOX BINDING PROTEIN ASSOCIATED FACTOR 7"/>
    <property type="match status" value="1"/>
</dbReference>
<organism evidence="9 10">
    <name type="scientific">Peltaster fructicola</name>
    <dbReference type="NCBI Taxonomy" id="286661"/>
    <lineage>
        <taxon>Eukaryota</taxon>
        <taxon>Fungi</taxon>
        <taxon>Dikarya</taxon>
        <taxon>Ascomycota</taxon>
        <taxon>Pezizomycotina</taxon>
        <taxon>Dothideomycetes</taxon>
        <taxon>Dothideomycetes incertae sedis</taxon>
        <taxon>Peltaster</taxon>
    </lineage>
</organism>
<dbReference type="OrthoDB" id="153872at2759"/>
<evidence type="ECO:0000256" key="3">
    <source>
        <dbReference type="ARBA" id="ARBA00023015"/>
    </source>
</evidence>
<dbReference type="SMART" id="SM01370">
    <property type="entry name" value="TAFII55_N"/>
    <property type="match status" value="1"/>
</dbReference>
<dbReference type="Proteomes" id="UP000503462">
    <property type="component" value="Chromosome 2"/>
</dbReference>
<keyword evidence="4" id="KW-0804">Transcription</keyword>
<evidence type="ECO:0000256" key="5">
    <source>
        <dbReference type="ARBA" id="ARBA00023242"/>
    </source>
</evidence>
<dbReference type="AlphaFoldDB" id="A0A6H0XRK7"/>
<evidence type="ECO:0000259" key="8">
    <source>
        <dbReference type="SMART" id="SM01370"/>
    </source>
</evidence>
<reference evidence="9 10" key="1">
    <citation type="journal article" date="2016" name="Sci. Rep.">
        <title>Peltaster fructicola genome reveals evolution from an invasive phytopathogen to an ectophytic parasite.</title>
        <authorList>
            <person name="Xu C."/>
            <person name="Chen H."/>
            <person name="Gleason M.L."/>
            <person name="Xu J.R."/>
            <person name="Liu H."/>
            <person name="Zhang R."/>
            <person name="Sun G."/>
        </authorList>
    </citation>
    <scope>NUCLEOTIDE SEQUENCE [LARGE SCALE GENOMIC DNA]</scope>
    <source>
        <strain evidence="9 10">LNHT1506</strain>
    </source>
</reference>
<comment type="subcellular location">
    <subcellularLocation>
        <location evidence="1">Nucleus</location>
    </subcellularLocation>
</comment>
<dbReference type="GO" id="GO:0005669">
    <property type="term" value="C:transcription factor TFIID complex"/>
    <property type="evidence" value="ECO:0007669"/>
    <property type="project" value="InterPro"/>
</dbReference>
<evidence type="ECO:0000256" key="6">
    <source>
        <dbReference type="SAM" id="Coils"/>
    </source>
</evidence>
<feature type="coiled-coil region" evidence="6">
    <location>
        <begin position="460"/>
        <end position="517"/>
    </location>
</feature>
<evidence type="ECO:0000313" key="10">
    <source>
        <dbReference type="Proteomes" id="UP000503462"/>
    </source>
</evidence>
<keyword evidence="10" id="KW-1185">Reference proteome</keyword>
<dbReference type="PANTHER" id="PTHR12228">
    <property type="entry name" value="TRANSCRIPTION INITIATION FACTOR TFIID 55 KD SUBUNIT-RELATED"/>
    <property type="match status" value="1"/>
</dbReference>
<dbReference type="Pfam" id="PF04658">
    <property type="entry name" value="TAFII55_N"/>
    <property type="match status" value="1"/>
</dbReference>
<keyword evidence="5" id="KW-0539">Nucleus</keyword>
<keyword evidence="3" id="KW-0805">Transcription regulation</keyword>
<dbReference type="InterPro" id="IPR006751">
    <property type="entry name" value="TAFII55_prot_cons_reg"/>
</dbReference>
<name>A0A6H0XRK7_9PEZI</name>
<dbReference type="CDD" id="cd08047">
    <property type="entry name" value="TAF7"/>
    <property type="match status" value="1"/>
</dbReference>
<dbReference type="EMBL" id="CP051140">
    <property type="protein sequence ID" value="QIW97363.1"/>
    <property type="molecule type" value="Genomic_DNA"/>
</dbReference>
<dbReference type="InterPro" id="IPR037817">
    <property type="entry name" value="TAF7"/>
</dbReference>
<sequence length="527" mass="58240">MVLLKLNTNLSKPSTPATESAPVQTPGGSRLKLSLKSSVPSTPAIEQGNPLTSASKSIKSKKRLANDDLASPAAKRIASEAAGSRRQSVTLKVSQSRNDSIASQPQSAGPKLKLLKRQSSGPKLRGLIVKGQIPDRVPGNAYDSEDSERELDPATEQQLVLRMQPGEDCDYLRKAISERTLGISPQEGGAEVTFKFLDRDMQRCVVTVRKNMYAAVLVDLPCIIETMKSWDKRGWWKVADISQMLLVLGPVQSDSQARHATLPARVLNEETMAYAHGLTPPMHWVRKRRFRKRLSHKDTANVDDEVSKLLDEDAKVEREGGEVSFEITSRESLERSPGFDDYFSREEEDAVNTIEPAGGYTGYEAAEDEGMDLDDMEAMFDDDEAAKGNHNITSAALVDSPTTFADQAATIVRTDAALETPAEIPVPESAVVQDDLFGADESSDEDDDDEDDIDAFDEDAQAKAAEKNLQKQEIEDLENEIQLQKQKLGATKNQLLLNRQKEKLKSLEGDLRMKRRVYGYADEDDED</sequence>
<protein>
    <recommendedName>
        <fullName evidence="8">TAFII55 protein conserved region domain-containing protein</fullName>
    </recommendedName>
</protein>
<proteinExistence type="inferred from homology"/>
<evidence type="ECO:0000256" key="7">
    <source>
        <dbReference type="SAM" id="MobiDB-lite"/>
    </source>
</evidence>
<feature type="domain" description="TAFII55 protein conserved region" evidence="8">
    <location>
        <begin position="155"/>
        <end position="318"/>
    </location>
</feature>
<comment type="similarity">
    <text evidence="2">Belongs to the TAF7 family.</text>
</comment>
<evidence type="ECO:0000256" key="4">
    <source>
        <dbReference type="ARBA" id="ARBA00023163"/>
    </source>
</evidence>
<feature type="region of interest" description="Disordered" evidence="7">
    <location>
        <begin position="1"/>
        <end position="111"/>
    </location>
</feature>
<evidence type="ECO:0000256" key="2">
    <source>
        <dbReference type="ARBA" id="ARBA00009368"/>
    </source>
</evidence>
<gene>
    <name evidence="9" type="ORF">AMS68_002881</name>
</gene>
<feature type="compositionally biased region" description="Polar residues" evidence="7">
    <location>
        <begin position="85"/>
        <end position="107"/>
    </location>
</feature>
<dbReference type="GO" id="GO:0016251">
    <property type="term" value="F:RNA polymerase II general transcription initiation factor activity"/>
    <property type="evidence" value="ECO:0007669"/>
    <property type="project" value="TreeGrafter"/>
</dbReference>
<accession>A0A6H0XRK7</accession>
<keyword evidence="6" id="KW-0175">Coiled coil</keyword>
<feature type="compositionally biased region" description="Polar residues" evidence="7">
    <location>
        <begin position="1"/>
        <end position="27"/>
    </location>
</feature>
<dbReference type="GO" id="GO:0051123">
    <property type="term" value="P:RNA polymerase II preinitiation complex assembly"/>
    <property type="evidence" value="ECO:0007669"/>
    <property type="project" value="TreeGrafter"/>
</dbReference>